<evidence type="ECO:0000256" key="2">
    <source>
        <dbReference type="ARBA" id="ARBA00022748"/>
    </source>
</evidence>
<evidence type="ECO:0000256" key="3">
    <source>
        <dbReference type="ARBA" id="ARBA00023157"/>
    </source>
</evidence>
<dbReference type="PANTHER" id="PTHR42852:SF6">
    <property type="entry name" value="THIOL:DISULFIDE INTERCHANGE PROTEIN DSBE"/>
    <property type="match status" value="1"/>
</dbReference>
<comment type="subcellular location">
    <subcellularLocation>
        <location evidence="1">Cell envelope</location>
    </subcellularLocation>
</comment>
<dbReference type="PROSITE" id="PS51352">
    <property type="entry name" value="THIOREDOXIN_2"/>
    <property type="match status" value="1"/>
</dbReference>
<dbReference type="Pfam" id="PF13905">
    <property type="entry name" value="Thioredoxin_8"/>
    <property type="match status" value="1"/>
</dbReference>
<evidence type="ECO:0000256" key="1">
    <source>
        <dbReference type="ARBA" id="ARBA00004196"/>
    </source>
</evidence>
<comment type="caution">
    <text evidence="6">The sequence shown here is derived from an EMBL/GenBank/DDBJ whole genome shotgun (WGS) entry which is preliminary data.</text>
</comment>
<dbReference type="Gene3D" id="3.40.30.10">
    <property type="entry name" value="Glutaredoxin"/>
    <property type="match status" value="1"/>
</dbReference>
<dbReference type="InterPro" id="IPR050553">
    <property type="entry name" value="Thioredoxin_ResA/DsbE_sf"/>
</dbReference>
<reference evidence="7" key="1">
    <citation type="journal article" date="2019" name="Int. J. Syst. Evol. Microbiol.">
        <title>The Global Catalogue of Microorganisms (GCM) 10K type strain sequencing project: providing services to taxonomists for standard genome sequencing and annotation.</title>
        <authorList>
            <consortium name="The Broad Institute Genomics Platform"/>
            <consortium name="The Broad Institute Genome Sequencing Center for Infectious Disease"/>
            <person name="Wu L."/>
            <person name="Ma J."/>
        </authorList>
    </citation>
    <scope>NUCLEOTIDE SEQUENCE [LARGE SCALE GENOMIC DNA]</scope>
    <source>
        <strain evidence="7">KCTC 52298</strain>
    </source>
</reference>
<dbReference type="PROSITE" id="PS00194">
    <property type="entry name" value="THIOREDOXIN_1"/>
    <property type="match status" value="1"/>
</dbReference>
<keyword evidence="7" id="KW-1185">Reference proteome</keyword>
<name>A0ABW5L4D3_9SPHI</name>
<gene>
    <name evidence="6" type="ORF">ACFSQW_11830</name>
</gene>
<organism evidence="6 7">
    <name type="scientific">Sphingobacterium tabacisoli</name>
    <dbReference type="NCBI Taxonomy" id="2044855"/>
    <lineage>
        <taxon>Bacteria</taxon>
        <taxon>Pseudomonadati</taxon>
        <taxon>Bacteroidota</taxon>
        <taxon>Sphingobacteriia</taxon>
        <taxon>Sphingobacteriales</taxon>
        <taxon>Sphingobacteriaceae</taxon>
        <taxon>Sphingobacterium</taxon>
    </lineage>
</organism>
<evidence type="ECO:0000256" key="4">
    <source>
        <dbReference type="ARBA" id="ARBA00023284"/>
    </source>
</evidence>
<dbReference type="RefSeq" id="WP_210353451.1">
    <property type="nucleotide sequence ID" value="NZ_JAEQMU010000001.1"/>
</dbReference>
<dbReference type="EMBL" id="JBHULD010000014">
    <property type="protein sequence ID" value="MFD2555085.1"/>
    <property type="molecule type" value="Genomic_DNA"/>
</dbReference>
<sequence>MKTIKIKLSILICLWVFAIQHVYAMYGTVVKEDSIQMAYPFELKDKDGKLVRMEDFRGKVVVLDFWFKGCVPCMLLGEPLGQIRKYYESNPDVVFIDINLDDNVDVWLNSLKNGGTVQKKQRHYTDSLSISISTAPAGFDHEITKYYKFNSVPTLIIINKEGEILERKPPRPLSEKNGIESAGSLRFKALINEYLLSISKKTRVQ</sequence>
<dbReference type="Proteomes" id="UP001597440">
    <property type="component" value="Unassembled WGS sequence"/>
</dbReference>
<dbReference type="InterPro" id="IPR013766">
    <property type="entry name" value="Thioredoxin_domain"/>
</dbReference>
<dbReference type="InterPro" id="IPR012336">
    <property type="entry name" value="Thioredoxin-like_fold"/>
</dbReference>
<dbReference type="InterPro" id="IPR036249">
    <property type="entry name" value="Thioredoxin-like_sf"/>
</dbReference>
<feature type="domain" description="Thioredoxin" evidence="5">
    <location>
        <begin position="32"/>
        <end position="196"/>
    </location>
</feature>
<accession>A0ABW5L4D3</accession>
<evidence type="ECO:0000259" key="5">
    <source>
        <dbReference type="PROSITE" id="PS51352"/>
    </source>
</evidence>
<dbReference type="CDD" id="cd02966">
    <property type="entry name" value="TlpA_like_family"/>
    <property type="match status" value="1"/>
</dbReference>
<keyword evidence="4" id="KW-0676">Redox-active center</keyword>
<protein>
    <submittedName>
        <fullName evidence="6">TlpA family protein disulfide reductase</fullName>
    </submittedName>
</protein>
<dbReference type="PANTHER" id="PTHR42852">
    <property type="entry name" value="THIOL:DISULFIDE INTERCHANGE PROTEIN DSBE"/>
    <property type="match status" value="1"/>
</dbReference>
<keyword evidence="2" id="KW-0201">Cytochrome c-type biogenesis</keyword>
<dbReference type="SUPFAM" id="SSF52833">
    <property type="entry name" value="Thioredoxin-like"/>
    <property type="match status" value="1"/>
</dbReference>
<evidence type="ECO:0000313" key="6">
    <source>
        <dbReference type="EMBL" id="MFD2555085.1"/>
    </source>
</evidence>
<evidence type="ECO:0000313" key="7">
    <source>
        <dbReference type="Proteomes" id="UP001597440"/>
    </source>
</evidence>
<proteinExistence type="predicted"/>
<keyword evidence="3" id="KW-1015">Disulfide bond</keyword>
<dbReference type="InterPro" id="IPR017937">
    <property type="entry name" value="Thioredoxin_CS"/>
</dbReference>